<keyword evidence="3 5" id="KW-0808">Transferase</keyword>
<organism evidence="5 6">
    <name type="scientific">PS1 clade bacterium</name>
    <dbReference type="NCBI Taxonomy" id="2175152"/>
    <lineage>
        <taxon>Bacteria</taxon>
        <taxon>Pseudomonadati</taxon>
        <taxon>Pseudomonadota</taxon>
        <taxon>Alphaproteobacteria</taxon>
        <taxon>PS1 clade</taxon>
    </lineage>
</organism>
<dbReference type="SUPFAM" id="SSF53383">
    <property type="entry name" value="PLP-dependent transferases"/>
    <property type="match status" value="1"/>
</dbReference>
<comment type="caution">
    <text evidence="5">The sequence shown here is derived from an EMBL/GenBank/DDBJ whole genome shotgun (WGS) entry which is preliminary data.</text>
</comment>
<protein>
    <submittedName>
        <fullName evidence="5">Aminotransferase class III-fold pyridoxal phosphate-dependent enzyme</fullName>
    </submittedName>
</protein>
<dbReference type="GO" id="GO:0004015">
    <property type="term" value="F:adenosylmethionine-8-amino-7-oxononanoate transaminase activity"/>
    <property type="evidence" value="ECO:0007669"/>
    <property type="project" value="TreeGrafter"/>
</dbReference>
<sequence length="224" mass="24160">AGLLIEPLVQGAGGMVFHSEEVLKKIAALCKKHDILLIADEIMTGLGRLGDMVACQRADVIPDIITFSKTLTGGTVPLAATIASRRIFEAFLDDDPSKALMHGPTFMGNPIGCAAAMASLDLFELEPRLDQVKAIEKQLIKELAPAREFAGVKDVRVCGSIGVIETTGLGNVNLLKQRFVEKGVWIRPFGNIIYTIPPYIIGEDDLTKVTSAMVNLSRDLKSNT</sequence>
<dbReference type="PANTHER" id="PTHR42684:SF17">
    <property type="entry name" value="ADENOSYLMETHIONINE-8-AMINO-7-OXONONANOATE AMINOTRANSFERASE"/>
    <property type="match status" value="1"/>
</dbReference>
<feature type="non-terminal residue" evidence="5">
    <location>
        <position position="1"/>
    </location>
</feature>
<dbReference type="GO" id="GO:0009102">
    <property type="term" value="P:biotin biosynthetic process"/>
    <property type="evidence" value="ECO:0007669"/>
    <property type="project" value="TreeGrafter"/>
</dbReference>
<dbReference type="InterPro" id="IPR015421">
    <property type="entry name" value="PyrdxlP-dep_Trfase_major"/>
</dbReference>
<dbReference type="Gene3D" id="3.40.640.10">
    <property type="entry name" value="Type I PLP-dependent aspartate aminotransferase-like (Major domain)"/>
    <property type="match status" value="1"/>
</dbReference>
<evidence type="ECO:0000256" key="2">
    <source>
        <dbReference type="ARBA" id="ARBA00022576"/>
    </source>
</evidence>
<dbReference type="InterPro" id="IPR005814">
    <property type="entry name" value="Aminotrans_3"/>
</dbReference>
<dbReference type="PROSITE" id="PS00600">
    <property type="entry name" value="AA_TRANSFER_CLASS_3"/>
    <property type="match status" value="1"/>
</dbReference>
<dbReference type="EMBL" id="QOQF01000034">
    <property type="protein sequence ID" value="RCL75367.1"/>
    <property type="molecule type" value="Genomic_DNA"/>
</dbReference>
<keyword evidence="2 5" id="KW-0032">Aminotransferase</keyword>
<dbReference type="InterPro" id="IPR049704">
    <property type="entry name" value="Aminotrans_3_PPA_site"/>
</dbReference>
<dbReference type="Gene3D" id="3.90.1150.10">
    <property type="entry name" value="Aspartate Aminotransferase, domain 1"/>
    <property type="match status" value="1"/>
</dbReference>
<evidence type="ECO:0000313" key="6">
    <source>
        <dbReference type="Proteomes" id="UP000252132"/>
    </source>
</evidence>
<reference evidence="5 6" key="1">
    <citation type="journal article" date="2018" name="Microbiome">
        <title>Fine metagenomic profile of the Mediterranean stratified and mixed water columns revealed by assembly and recruitment.</title>
        <authorList>
            <person name="Haro-Moreno J.M."/>
            <person name="Lopez-Perez M."/>
            <person name="De La Torre J.R."/>
            <person name="Picazo A."/>
            <person name="Camacho A."/>
            <person name="Rodriguez-Valera F."/>
        </authorList>
    </citation>
    <scope>NUCLEOTIDE SEQUENCE [LARGE SCALE GENOMIC DNA]</scope>
    <source>
        <strain evidence="5">MED-G55</strain>
    </source>
</reference>
<evidence type="ECO:0000256" key="3">
    <source>
        <dbReference type="ARBA" id="ARBA00022679"/>
    </source>
</evidence>
<dbReference type="GO" id="GO:0030170">
    <property type="term" value="F:pyridoxal phosphate binding"/>
    <property type="evidence" value="ECO:0007669"/>
    <property type="project" value="InterPro"/>
</dbReference>
<proteinExistence type="predicted"/>
<dbReference type="InterPro" id="IPR015422">
    <property type="entry name" value="PyrdxlP-dep_Trfase_small"/>
</dbReference>
<gene>
    <name evidence="5" type="ORF">DBW69_06330</name>
</gene>
<evidence type="ECO:0000256" key="4">
    <source>
        <dbReference type="ARBA" id="ARBA00022898"/>
    </source>
</evidence>
<accession>A0A368DU51</accession>
<evidence type="ECO:0000256" key="1">
    <source>
        <dbReference type="ARBA" id="ARBA00001933"/>
    </source>
</evidence>
<name>A0A368DU51_9PROT</name>
<dbReference type="InterPro" id="IPR015424">
    <property type="entry name" value="PyrdxlP-dep_Trfase"/>
</dbReference>
<keyword evidence="4" id="KW-0663">Pyridoxal phosphate</keyword>
<dbReference type="Pfam" id="PF00202">
    <property type="entry name" value="Aminotran_3"/>
    <property type="match status" value="1"/>
</dbReference>
<dbReference type="PANTHER" id="PTHR42684">
    <property type="entry name" value="ADENOSYLMETHIONINE-8-AMINO-7-OXONONANOATE AMINOTRANSFERASE"/>
    <property type="match status" value="1"/>
</dbReference>
<dbReference type="Proteomes" id="UP000252132">
    <property type="component" value="Unassembled WGS sequence"/>
</dbReference>
<dbReference type="AlphaFoldDB" id="A0A368DU51"/>
<evidence type="ECO:0000313" key="5">
    <source>
        <dbReference type="EMBL" id="RCL75367.1"/>
    </source>
</evidence>
<comment type="cofactor">
    <cofactor evidence="1">
        <name>pyridoxal 5'-phosphate</name>
        <dbReference type="ChEBI" id="CHEBI:597326"/>
    </cofactor>
</comment>